<dbReference type="Proteomes" id="UP001499854">
    <property type="component" value="Unassembled WGS sequence"/>
</dbReference>
<dbReference type="PROSITE" id="PS51819">
    <property type="entry name" value="VOC"/>
    <property type="match status" value="2"/>
</dbReference>
<gene>
    <name evidence="2" type="ORF">GCM10009838_25730</name>
</gene>
<name>A0ABN2RC68_9ACTN</name>
<dbReference type="InterPro" id="IPR052164">
    <property type="entry name" value="Anthracycline_SecMetBiosynth"/>
</dbReference>
<accession>A0ABN2RC68</accession>
<dbReference type="PANTHER" id="PTHR33993">
    <property type="entry name" value="GLYOXALASE-RELATED"/>
    <property type="match status" value="1"/>
</dbReference>
<evidence type="ECO:0000313" key="3">
    <source>
        <dbReference type="Proteomes" id="UP001499854"/>
    </source>
</evidence>
<dbReference type="PANTHER" id="PTHR33993:SF10">
    <property type="entry name" value="CONSERVED PROTEIN"/>
    <property type="match status" value="1"/>
</dbReference>
<comment type="caution">
    <text evidence="2">The sequence shown here is derived from an EMBL/GenBank/DDBJ whole genome shotgun (WGS) entry which is preliminary data.</text>
</comment>
<reference evidence="2 3" key="1">
    <citation type="journal article" date="2019" name="Int. J. Syst. Evol. Microbiol.">
        <title>The Global Catalogue of Microorganisms (GCM) 10K type strain sequencing project: providing services to taxonomists for standard genome sequencing and annotation.</title>
        <authorList>
            <consortium name="The Broad Institute Genomics Platform"/>
            <consortium name="The Broad Institute Genome Sequencing Center for Infectious Disease"/>
            <person name="Wu L."/>
            <person name="Ma J."/>
        </authorList>
    </citation>
    <scope>NUCLEOTIDE SEQUENCE [LARGE SCALE GENOMIC DNA]</scope>
    <source>
        <strain evidence="2 3">JCM 16013</strain>
    </source>
</reference>
<organism evidence="2 3">
    <name type="scientific">Catenulispora subtropica</name>
    <dbReference type="NCBI Taxonomy" id="450798"/>
    <lineage>
        <taxon>Bacteria</taxon>
        <taxon>Bacillati</taxon>
        <taxon>Actinomycetota</taxon>
        <taxon>Actinomycetes</taxon>
        <taxon>Catenulisporales</taxon>
        <taxon>Catenulisporaceae</taxon>
        <taxon>Catenulispora</taxon>
    </lineage>
</organism>
<dbReference type="CDD" id="cd07247">
    <property type="entry name" value="SgaA_N_like"/>
    <property type="match status" value="2"/>
</dbReference>
<proteinExistence type="predicted"/>
<feature type="domain" description="VOC" evidence="1">
    <location>
        <begin position="10"/>
        <end position="124"/>
    </location>
</feature>
<protein>
    <submittedName>
        <fullName evidence="2">VOC family protein</fullName>
    </submittedName>
</protein>
<feature type="domain" description="VOC" evidence="1">
    <location>
        <begin position="138"/>
        <end position="255"/>
    </location>
</feature>
<dbReference type="InterPro" id="IPR029068">
    <property type="entry name" value="Glyas_Bleomycin-R_OHBP_Dase"/>
</dbReference>
<dbReference type="EMBL" id="BAAAQM010000012">
    <property type="protein sequence ID" value="GAA1966761.1"/>
    <property type="molecule type" value="Genomic_DNA"/>
</dbReference>
<sequence length="263" mass="28045">MKMTDYKPGTPCWVDLGTSDVEAAKSFYGAVFGWTAETDDDPKTGGYTMFLLDGAPAAGVMPLMSPEQPVAWSTYVSVTDADATARKIGDAGGTVLVEPMDVSDVGRMAFFQDPTGAAFGVWQPRNFKGAGVVDEPGSLTWDELATRDAEAAKVFYPAVFGWGMDTNPMDGGMDYTEWQLDGKDIGGLMQMDDEHFPKDVPPHWAVYFGTADCQATVDKVGQLGGAVIVPPTPIPVGIFAVCRDPQGGYFSLIQLKEGQVGSA</sequence>
<dbReference type="SUPFAM" id="SSF54593">
    <property type="entry name" value="Glyoxalase/Bleomycin resistance protein/Dihydroxybiphenyl dioxygenase"/>
    <property type="match status" value="2"/>
</dbReference>
<evidence type="ECO:0000313" key="2">
    <source>
        <dbReference type="EMBL" id="GAA1966761.1"/>
    </source>
</evidence>
<dbReference type="InterPro" id="IPR037523">
    <property type="entry name" value="VOC_core"/>
</dbReference>
<dbReference type="Pfam" id="PF00903">
    <property type="entry name" value="Glyoxalase"/>
    <property type="match status" value="2"/>
</dbReference>
<dbReference type="Gene3D" id="3.10.180.10">
    <property type="entry name" value="2,3-Dihydroxybiphenyl 1,2-Dioxygenase, domain 1"/>
    <property type="match status" value="2"/>
</dbReference>
<evidence type="ECO:0000259" key="1">
    <source>
        <dbReference type="PROSITE" id="PS51819"/>
    </source>
</evidence>
<keyword evidence="3" id="KW-1185">Reference proteome</keyword>
<dbReference type="RefSeq" id="WP_344657202.1">
    <property type="nucleotide sequence ID" value="NZ_BAAAQM010000012.1"/>
</dbReference>
<dbReference type="InterPro" id="IPR004360">
    <property type="entry name" value="Glyas_Fos-R_dOase_dom"/>
</dbReference>